<feature type="transmembrane region" description="Helical" evidence="6">
    <location>
        <begin position="208"/>
        <end position="227"/>
    </location>
</feature>
<dbReference type="Pfam" id="PF13445">
    <property type="entry name" value="zf-RING_UBOX"/>
    <property type="match status" value="1"/>
</dbReference>
<organism evidence="8 9">
    <name type="scientific">Salvia divinorum</name>
    <name type="common">Maria pastora</name>
    <name type="synonym">Diviner's sage</name>
    <dbReference type="NCBI Taxonomy" id="28513"/>
    <lineage>
        <taxon>Eukaryota</taxon>
        <taxon>Viridiplantae</taxon>
        <taxon>Streptophyta</taxon>
        <taxon>Embryophyta</taxon>
        <taxon>Tracheophyta</taxon>
        <taxon>Spermatophyta</taxon>
        <taxon>Magnoliopsida</taxon>
        <taxon>eudicotyledons</taxon>
        <taxon>Gunneridae</taxon>
        <taxon>Pentapetalae</taxon>
        <taxon>asterids</taxon>
        <taxon>lamiids</taxon>
        <taxon>Lamiales</taxon>
        <taxon>Lamiaceae</taxon>
        <taxon>Nepetoideae</taxon>
        <taxon>Mentheae</taxon>
        <taxon>Salviinae</taxon>
        <taxon>Salvia</taxon>
        <taxon>Salvia subgen. Calosphace</taxon>
    </lineage>
</organism>
<dbReference type="InterPro" id="IPR001841">
    <property type="entry name" value="Znf_RING"/>
</dbReference>
<keyword evidence="8" id="KW-0808">Transferase</keyword>
<proteinExistence type="predicted"/>
<dbReference type="PROSITE" id="PS50089">
    <property type="entry name" value="ZF_RING_2"/>
    <property type="match status" value="1"/>
</dbReference>
<keyword evidence="6" id="KW-0472">Membrane</keyword>
<feature type="compositionally biased region" description="Basic and acidic residues" evidence="5">
    <location>
        <begin position="1"/>
        <end position="27"/>
    </location>
</feature>
<dbReference type="PANTHER" id="PTHR22894:SF6">
    <property type="entry name" value="E3 UBIQUITIN-PROTEIN LIGASE RNF170-LIKE ISOFORM X1"/>
    <property type="match status" value="1"/>
</dbReference>
<dbReference type="GO" id="GO:0061630">
    <property type="term" value="F:ubiquitin protein ligase activity"/>
    <property type="evidence" value="ECO:0007669"/>
    <property type="project" value="UniProtKB-EC"/>
</dbReference>
<feature type="region of interest" description="Disordered" evidence="5">
    <location>
        <begin position="1"/>
        <end position="28"/>
    </location>
</feature>
<evidence type="ECO:0000256" key="1">
    <source>
        <dbReference type="ARBA" id="ARBA00022723"/>
    </source>
</evidence>
<dbReference type="InterPro" id="IPR017907">
    <property type="entry name" value="Znf_RING_CS"/>
</dbReference>
<dbReference type="AlphaFoldDB" id="A0ABD1FXT4"/>
<comment type="caution">
    <text evidence="8">The sequence shown here is derived from an EMBL/GenBank/DDBJ whole genome shotgun (WGS) entry which is preliminary data.</text>
</comment>
<feature type="transmembrane region" description="Helical" evidence="6">
    <location>
        <begin position="140"/>
        <end position="159"/>
    </location>
</feature>
<dbReference type="PROSITE" id="PS00518">
    <property type="entry name" value="ZF_RING_1"/>
    <property type="match status" value="1"/>
</dbReference>
<evidence type="ECO:0000256" key="4">
    <source>
        <dbReference type="PROSITE-ProRule" id="PRU00175"/>
    </source>
</evidence>
<evidence type="ECO:0000256" key="3">
    <source>
        <dbReference type="ARBA" id="ARBA00022833"/>
    </source>
</evidence>
<keyword evidence="2 4" id="KW-0863">Zinc-finger</keyword>
<dbReference type="InterPro" id="IPR013083">
    <property type="entry name" value="Znf_RING/FYVE/PHD"/>
</dbReference>
<keyword evidence="3" id="KW-0862">Zinc</keyword>
<name>A0ABD1FXT4_SALDI</name>
<reference evidence="8 9" key="1">
    <citation type="submission" date="2024-06" db="EMBL/GenBank/DDBJ databases">
        <title>A chromosome level genome sequence of Diviner's sage (Salvia divinorum).</title>
        <authorList>
            <person name="Ford S.A."/>
            <person name="Ro D.-K."/>
            <person name="Ness R.W."/>
            <person name="Phillips M.A."/>
        </authorList>
    </citation>
    <scope>NUCLEOTIDE SEQUENCE [LARGE SCALE GENOMIC DNA]</scope>
    <source>
        <strain evidence="8">SAF-2024a</strain>
        <tissue evidence="8">Leaf</tissue>
    </source>
</reference>
<dbReference type="InterPro" id="IPR027370">
    <property type="entry name" value="Znf-RING_euk"/>
</dbReference>
<keyword evidence="6" id="KW-0812">Transmembrane</keyword>
<evidence type="ECO:0000256" key="5">
    <source>
        <dbReference type="SAM" id="MobiDB-lite"/>
    </source>
</evidence>
<evidence type="ECO:0000256" key="2">
    <source>
        <dbReference type="ARBA" id="ARBA00022771"/>
    </source>
</evidence>
<keyword evidence="6" id="KW-1133">Transmembrane helix</keyword>
<dbReference type="EMBL" id="JBEAFC010000011">
    <property type="protein sequence ID" value="KAL1536315.1"/>
    <property type="molecule type" value="Genomic_DNA"/>
</dbReference>
<feature type="transmembrane region" description="Helical" evidence="6">
    <location>
        <begin position="171"/>
        <end position="188"/>
    </location>
</feature>
<keyword evidence="8" id="KW-0012">Acyltransferase</keyword>
<dbReference type="Proteomes" id="UP001567538">
    <property type="component" value="Unassembled WGS sequence"/>
</dbReference>
<keyword evidence="9" id="KW-1185">Reference proteome</keyword>
<keyword evidence="1" id="KW-0479">Metal-binding</keyword>
<dbReference type="EC" id="2.3.2.27" evidence="8"/>
<dbReference type="PANTHER" id="PTHR22894">
    <property type="entry name" value="RING-TYPE DOMAIN-CONTAINING PROTEIN"/>
    <property type="match status" value="1"/>
</dbReference>
<accession>A0ABD1FXT4</accession>
<dbReference type="SUPFAM" id="SSF57850">
    <property type="entry name" value="RING/U-box"/>
    <property type="match status" value="1"/>
</dbReference>
<evidence type="ECO:0000259" key="7">
    <source>
        <dbReference type="PROSITE" id="PS50089"/>
    </source>
</evidence>
<protein>
    <submittedName>
        <fullName evidence="8">RING-type E3 ubiquitin transferase</fullName>
        <ecNumber evidence="8">2.3.2.27</ecNumber>
    </submittedName>
</protein>
<sequence length="246" mass="28027">MELAESRETGKEAERFEEAGVEMEKESGGVGLAEYRDGYEDLRKKDEKCNENGNEIEFEDGAGDDVCPICLDTFTNPCRSNCGHLFCGGCILQLWMYRYSIQPCKCPLCCCRIVNLELETSEEADYGSEVRKEVQHYNGLYISGLFGALHILPLLMGRVFRVLVDLDYLRCIYYVMCIIGLFLGLLYERLEFEFLPTGGLGIQRMFDLIASLLVAALFLLGVVYRWMLKRRARLLVVVDTSLRNVT</sequence>
<dbReference type="GO" id="GO:0008270">
    <property type="term" value="F:zinc ion binding"/>
    <property type="evidence" value="ECO:0007669"/>
    <property type="project" value="UniProtKB-KW"/>
</dbReference>
<feature type="domain" description="RING-type" evidence="7">
    <location>
        <begin position="67"/>
        <end position="109"/>
    </location>
</feature>
<gene>
    <name evidence="8" type="ORF">AAHA92_28989</name>
</gene>
<evidence type="ECO:0000256" key="6">
    <source>
        <dbReference type="SAM" id="Phobius"/>
    </source>
</evidence>
<dbReference type="Gene3D" id="3.30.40.10">
    <property type="entry name" value="Zinc/RING finger domain, C3HC4 (zinc finger)"/>
    <property type="match status" value="1"/>
</dbReference>
<dbReference type="InterPro" id="IPR038896">
    <property type="entry name" value="RNF170"/>
</dbReference>
<evidence type="ECO:0000313" key="8">
    <source>
        <dbReference type="EMBL" id="KAL1536315.1"/>
    </source>
</evidence>
<evidence type="ECO:0000313" key="9">
    <source>
        <dbReference type="Proteomes" id="UP001567538"/>
    </source>
</evidence>
<dbReference type="SMART" id="SM00184">
    <property type="entry name" value="RING"/>
    <property type="match status" value="1"/>
</dbReference>